<keyword evidence="6" id="KW-0472">Membrane</keyword>
<name>A0A1I1K291_9ACTN</name>
<dbReference type="CDD" id="cd00060">
    <property type="entry name" value="FHA"/>
    <property type="match status" value="1"/>
</dbReference>
<dbReference type="STRING" id="1225127.SAMN05661030_1269"/>
<keyword evidence="6" id="KW-0812">Transmembrane</keyword>
<accession>A0A1I1K291</accession>
<evidence type="ECO:0000256" key="5">
    <source>
        <dbReference type="SAM" id="MobiDB-lite"/>
    </source>
</evidence>
<feature type="binding site" evidence="4">
    <location>
        <begin position="605"/>
        <end position="612"/>
    </location>
    <ligand>
        <name>ATP</name>
        <dbReference type="ChEBI" id="CHEBI:30616"/>
    </ligand>
</feature>
<feature type="transmembrane region" description="Helical" evidence="6">
    <location>
        <begin position="246"/>
        <end position="265"/>
    </location>
</feature>
<dbReference type="CDD" id="cd01127">
    <property type="entry name" value="TrwB_TraG_TraD_VirD4"/>
    <property type="match status" value="1"/>
</dbReference>
<reference evidence="10" key="1">
    <citation type="submission" date="2016-10" db="EMBL/GenBank/DDBJ databases">
        <authorList>
            <person name="Varghese N."/>
            <person name="Submissions S."/>
        </authorList>
    </citation>
    <scope>NUCLEOTIDE SEQUENCE [LARGE SCALE GENOMIC DNA]</scope>
    <source>
        <strain evidence="10">DSM 45962</strain>
    </source>
</reference>
<dbReference type="InterPro" id="IPR027417">
    <property type="entry name" value="P-loop_NTPase"/>
</dbReference>
<dbReference type="InterPro" id="IPR003593">
    <property type="entry name" value="AAA+_ATPase"/>
</dbReference>
<evidence type="ECO:0000256" key="1">
    <source>
        <dbReference type="ARBA" id="ARBA00022553"/>
    </source>
</evidence>
<feature type="binding site" evidence="4">
    <location>
        <begin position="923"/>
        <end position="930"/>
    </location>
    <ligand>
        <name>ATP</name>
        <dbReference type="ChEBI" id="CHEBI:30616"/>
    </ligand>
</feature>
<dbReference type="PANTHER" id="PTHR22683">
    <property type="entry name" value="SPORULATION PROTEIN RELATED"/>
    <property type="match status" value="1"/>
</dbReference>
<dbReference type="Pfam" id="PF01580">
    <property type="entry name" value="FtsK_SpoIIIE"/>
    <property type="match status" value="2"/>
</dbReference>
<feature type="transmembrane region" description="Helical" evidence="6">
    <location>
        <begin position="271"/>
        <end position="288"/>
    </location>
</feature>
<dbReference type="RefSeq" id="WP_091555588.1">
    <property type="nucleotide sequence ID" value="NZ_BNAC01000003.1"/>
</dbReference>
<dbReference type="GO" id="GO:0003677">
    <property type="term" value="F:DNA binding"/>
    <property type="evidence" value="ECO:0007669"/>
    <property type="project" value="InterPro"/>
</dbReference>
<dbReference type="InterPro" id="IPR002543">
    <property type="entry name" value="FtsK_dom"/>
</dbReference>
<keyword evidence="10" id="KW-1185">Reference proteome</keyword>
<dbReference type="InterPro" id="IPR000253">
    <property type="entry name" value="FHA_dom"/>
</dbReference>
<dbReference type="InterPro" id="IPR050206">
    <property type="entry name" value="FtsK/SpoIIIE/SftA"/>
</dbReference>
<feature type="domain" description="FtsK" evidence="8">
    <location>
        <begin position="906"/>
        <end position="1079"/>
    </location>
</feature>
<dbReference type="Gene3D" id="2.60.200.20">
    <property type="match status" value="1"/>
</dbReference>
<dbReference type="PANTHER" id="PTHR22683:SF1">
    <property type="entry name" value="TYPE VII SECRETION SYSTEM PROTEIN ESSC"/>
    <property type="match status" value="1"/>
</dbReference>
<dbReference type="Proteomes" id="UP000199022">
    <property type="component" value="Unassembled WGS sequence"/>
</dbReference>
<dbReference type="OrthoDB" id="9807790at2"/>
<keyword evidence="6" id="KW-1133">Transmembrane helix</keyword>
<protein>
    <submittedName>
        <fullName evidence="9">DNA segregation ATPase FtsK/SpoIIIE, S-DNA-T family</fullName>
    </submittedName>
</protein>
<feature type="compositionally biased region" description="Polar residues" evidence="5">
    <location>
        <begin position="1211"/>
        <end position="1221"/>
    </location>
</feature>
<evidence type="ECO:0000256" key="6">
    <source>
        <dbReference type="SAM" id="Phobius"/>
    </source>
</evidence>
<dbReference type="SMART" id="SM00240">
    <property type="entry name" value="FHA"/>
    <property type="match status" value="1"/>
</dbReference>
<dbReference type="PROSITE" id="PS50006">
    <property type="entry name" value="FHA_DOMAIN"/>
    <property type="match status" value="1"/>
</dbReference>
<feature type="region of interest" description="Disordered" evidence="5">
    <location>
        <begin position="1203"/>
        <end position="1224"/>
    </location>
</feature>
<evidence type="ECO:0000259" key="8">
    <source>
        <dbReference type="PROSITE" id="PS50901"/>
    </source>
</evidence>
<proteinExistence type="predicted"/>
<evidence type="ECO:0000259" key="7">
    <source>
        <dbReference type="PROSITE" id="PS50006"/>
    </source>
</evidence>
<evidence type="ECO:0000313" key="9">
    <source>
        <dbReference type="EMBL" id="SFC54964.1"/>
    </source>
</evidence>
<feature type="region of interest" description="Disordered" evidence="5">
    <location>
        <begin position="1"/>
        <end position="23"/>
    </location>
</feature>
<feature type="domain" description="FtsK" evidence="8">
    <location>
        <begin position="587"/>
        <end position="778"/>
    </location>
</feature>
<evidence type="ECO:0000256" key="4">
    <source>
        <dbReference type="PROSITE-ProRule" id="PRU00289"/>
    </source>
</evidence>
<keyword evidence="2 4" id="KW-0547">Nucleotide-binding</keyword>
<feature type="domain" description="FHA" evidence="7">
    <location>
        <begin position="115"/>
        <end position="167"/>
    </location>
</feature>
<feature type="compositionally biased region" description="Basic and acidic residues" evidence="5">
    <location>
        <begin position="59"/>
        <end position="72"/>
    </location>
</feature>
<feature type="region of interest" description="Disordered" evidence="5">
    <location>
        <begin position="55"/>
        <end position="92"/>
    </location>
</feature>
<keyword evidence="1" id="KW-0597">Phosphoprotein</keyword>
<keyword evidence="3 4" id="KW-0067">ATP-binding</keyword>
<dbReference type="Pfam" id="PF00498">
    <property type="entry name" value="FHA"/>
    <property type="match status" value="1"/>
</dbReference>
<evidence type="ECO:0000313" key="10">
    <source>
        <dbReference type="Proteomes" id="UP000199022"/>
    </source>
</evidence>
<dbReference type="GO" id="GO:0005524">
    <property type="term" value="F:ATP binding"/>
    <property type="evidence" value="ECO:0007669"/>
    <property type="project" value="UniProtKB-UniRule"/>
</dbReference>
<dbReference type="InterPro" id="IPR008984">
    <property type="entry name" value="SMAD_FHA_dom_sf"/>
</dbReference>
<sequence length="1357" mass="137584">MPAARTAPPDRSPRRWSLHGAAGPADVEVRAAAETELGAVRDGLAGCGLPSAALWSGSDRLDDRTPLSDPRLRHGAQLGVDRPGPRGTPAGGALELQVTGGPGAGACHPLAQGALVVGRGHGAGAPRVLLPDPAVSRAHLEVAVTGTGVVVRDLGSANGSRLARSAAAGGGDRELGPDPVPWPLGAAVRAGASTLRLVAPGGSTLPVGPAPGGRWLTAPPARPAPPAVPAVVVTVPGAPEPPARRALAWIAVLLPALAGGVLAWVLGTPTFLFFALLGPVVALGGWASDRWSGRRGHRRRTAEHAADLARADAEVAAAVAAEVGLREQLAPDPAGLVSAARRRSAPLWERPATDPDLLVVRLGTGPGPTGVSRRRADGAPAPVEADRLPVRCDLREGGLEVRGPRPARLGALRALVCQVAVLHPPDAVALTVLTGPAETPDWRWARWLPHLRPAAGGADPGGAHLVVVDGALDDAAVEHLHRARRAGAVVVGQVPGGGATALLEVVGETGDRARLRRSGHPDQDLVLDLLAPELAEQVAADLAPLTVPRGPGDLPDDVRRRDLPGAVPAVWSRSRAHLSAVLGAGSTGPVTLDLCAAGPHALVAGTTGAGKSELLRTLVLGLAAAHPPDRCSFLLVDYKGGAAFGEAAELPHTVGLLTDLDGASTARALRSLAAELTRRERVLAEHGARDLADLPGSADGPDDVLLPRLVIVVDEFATLGEELPGFVPGLVSIAQRGRSLGVHLVLATQRPSGSVSPEIRANCTVRLCLRTTDETGSRDVLGVPDAAWLPVDRPGRALLRVGAEPPVVLQVARVGVPADGPGEEVVVRRWPAPPGPVPVTAAPPRTSDLAAEVHALRARAAGLPPPPRPWLPALPDRVDPLPAPGGADHPARVRWGLVDRPDVQAQEPLVVDLDAGGSWLVVGGPRSGRTTALRTLLAEAVGALSPAELHVHAVDQAGGELARAVAGLPHCGTVVGRGAAHRSQRLVVRLQEEVDRRRSVPGPHPRLLLLVDGVDPVTAELEELAPGSGGAALLRLVREGGAVGLTAVLTADRALPGSRLASAAGHRLVLPLADAADYAVAGVPAARLPAHRPPGRALLDDDATEVQLALPRTVRPGPAGAVVPGRVEVVELPADPAAPTAPGLEPGTVVLGPGGDGGDPVVVDLRRAAGLLVTGPPGSGRSSALAAVASRLAGRGTPVLLVGPPRRRTATVPSGTVPSGTVPSGVGAVQGPAGVPVDDPAVLQAWADGLDDTAGGVVVADDLGQLPDALLDALAAVTGPGCAAVLVAAAAPGDVAGAYRGPLPALRRTRTALLLQPARGDGELLGLRLPRAPLPARPGAGWLVTGGTTTRVQVARR</sequence>
<dbReference type="SMART" id="SM00382">
    <property type="entry name" value="AAA"/>
    <property type="match status" value="3"/>
</dbReference>
<evidence type="ECO:0000256" key="2">
    <source>
        <dbReference type="ARBA" id="ARBA00022741"/>
    </source>
</evidence>
<gene>
    <name evidence="9" type="ORF">SAMN05661030_1269</name>
</gene>
<dbReference type="EMBL" id="FOMD01000001">
    <property type="protein sequence ID" value="SFC54964.1"/>
    <property type="molecule type" value="Genomic_DNA"/>
</dbReference>
<evidence type="ECO:0000256" key="3">
    <source>
        <dbReference type="ARBA" id="ARBA00022840"/>
    </source>
</evidence>
<dbReference type="Gene3D" id="3.40.50.300">
    <property type="entry name" value="P-loop containing nucleotide triphosphate hydrolases"/>
    <property type="match status" value="3"/>
</dbReference>
<organism evidence="9 10">
    <name type="scientific">Klenkia taihuensis</name>
    <dbReference type="NCBI Taxonomy" id="1225127"/>
    <lineage>
        <taxon>Bacteria</taxon>
        <taxon>Bacillati</taxon>
        <taxon>Actinomycetota</taxon>
        <taxon>Actinomycetes</taxon>
        <taxon>Geodermatophilales</taxon>
        <taxon>Geodermatophilaceae</taxon>
        <taxon>Klenkia</taxon>
    </lineage>
</organism>
<dbReference type="SUPFAM" id="SSF52540">
    <property type="entry name" value="P-loop containing nucleoside triphosphate hydrolases"/>
    <property type="match status" value="4"/>
</dbReference>
<dbReference type="SUPFAM" id="SSF49879">
    <property type="entry name" value="SMAD/FHA domain"/>
    <property type="match status" value="1"/>
</dbReference>
<dbReference type="PROSITE" id="PS50901">
    <property type="entry name" value="FTSK"/>
    <property type="match status" value="2"/>
</dbReference>